<accession>A0A9W4GTH3</accession>
<gene>
    <name evidence="2" type="ORF">SCOCK_360039</name>
</gene>
<organism evidence="2 3">
    <name type="scientific">Actinacidiphila cocklensis</name>
    <dbReference type="NCBI Taxonomy" id="887465"/>
    <lineage>
        <taxon>Bacteria</taxon>
        <taxon>Bacillati</taxon>
        <taxon>Actinomycetota</taxon>
        <taxon>Actinomycetes</taxon>
        <taxon>Kitasatosporales</taxon>
        <taxon>Streptomycetaceae</taxon>
        <taxon>Actinacidiphila</taxon>
    </lineage>
</organism>
<dbReference type="AlphaFoldDB" id="A0A9W4GTH3"/>
<keyword evidence="3" id="KW-1185">Reference proteome</keyword>
<sequence length="104" mass="11419">MTHDSFPGHRRTARPHPRPDLRAPHGRPRRRPHHPRDPRRRARRNTGAAAGTGLPDAGEHVATVLTRPAATQHVGVTLRPGTRCMLNSAARRGSRCESGAAPQR</sequence>
<proteinExistence type="predicted"/>
<comment type="caution">
    <text evidence="2">The sequence shown here is derived from an EMBL/GenBank/DDBJ whole genome shotgun (WGS) entry which is preliminary data.</text>
</comment>
<evidence type="ECO:0000313" key="3">
    <source>
        <dbReference type="Proteomes" id="UP001152519"/>
    </source>
</evidence>
<feature type="compositionally biased region" description="Basic residues" evidence="1">
    <location>
        <begin position="24"/>
        <end position="44"/>
    </location>
</feature>
<name>A0A9W4GTH3_9ACTN</name>
<evidence type="ECO:0000256" key="1">
    <source>
        <dbReference type="SAM" id="MobiDB-lite"/>
    </source>
</evidence>
<evidence type="ECO:0000313" key="2">
    <source>
        <dbReference type="EMBL" id="CAG6395798.1"/>
    </source>
</evidence>
<protein>
    <submittedName>
        <fullName evidence="2">Uncharacterized protein</fullName>
    </submittedName>
</protein>
<reference evidence="2" key="1">
    <citation type="submission" date="2021-05" db="EMBL/GenBank/DDBJ databases">
        <authorList>
            <person name="Arsene-Ploetze F."/>
        </authorList>
    </citation>
    <scope>NUCLEOTIDE SEQUENCE</scope>
    <source>
        <strain evidence="2">DSM 42138</strain>
    </source>
</reference>
<feature type="region of interest" description="Disordered" evidence="1">
    <location>
        <begin position="1"/>
        <end position="60"/>
    </location>
</feature>
<dbReference type="Proteomes" id="UP001152519">
    <property type="component" value="Unassembled WGS sequence"/>
</dbReference>
<dbReference type="EMBL" id="CAJSLV010000066">
    <property type="protein sequence ID" value="CAG6395798.1"/>
    <property type="molecule type" value="Genomic_DNA"/>
</dbReference>